<dbReference type="InterPro" id="IPR051487">
    <property type="entry name" value="Ser/Thr_Proteases_Immune/Dev"/>
</dbReference>
<dbReference type="GO" id="GO:0004252">
    <property type="term" value="F:serine-type endopeptidase activity"/>
    <property type="evidence" value="ECO:0007669"/>
    <property type="project" value="InterPro"/>
</dbReference>
<dbReference type="HOGENOM" id="CLU_1225956_0_0_1"/>
<feature type="chain" id="PRO_5002820913" evidence="3">
    <location>
        <begin position="22"/>
        <end position="259"/>
    </location>
</feature>
<dbReference type="PRINTS" id="PR00722">
    <property type="entry name" value="CHYMOTRYPSIN"/>
</dbReference>
<dbReference type="OrthoDB" id="7726766at2759"/>
<evidence type="ECO:0000256" key="1">
    <source>
        <dbReference type="ARBA" id="ARBA00023157"/>
    </source>
</evidence>
<evidence type="ECO:0000256" key="2">
    <source>
        <dbReference type="ARBA" id="ARBA00024195"/>
    </source>
</evidence>
<dbReference type="Pfam" id="PF00089">
    <property type="entry name" value="Trypsin"/>
    <property type="match status" value="1"/>
</dbReference>
<dbReference type="SMART" id="SM00020">
    <property type="entry name" value="Tryp_SPc"/>
    <property type="match status" value="1"/>
</dbReference>
<evidence type="ECO:0000313" key="5">
    <source>
        <dbReference type="EMBL" id="EDX10111.1"/>
    </source>
</evidence>
<reference evidence="5 6" key="1">
    <citation type="journal article" date="2007" name="Nature">
        <title>Evolution of genes and genomes on the Drosophila phylogeny.</title>
        <authorList>
            <consortium name="Drosophila 12 Genomes Consortium"/>
            <person name="Clark A.G."/>
            <person name="Eisen M.B."/>
            <person name="Smith D.R."/>
            <person name="Bergman C.M."/>
            <person name="Oliver B."/>
            <person name="Markow T.A."/>
            <person name="Kaufman T.C."/>
            <person name="Kellis M."/>
            <person name="Gelbart W."/>
            <person name="Iyer V.N."/>
            <person name="Pollard D.A."/>
            <person name="Sackton T.B."/>
            <person name="Larracuente A.M."/>
            <person name="Singh N.D."/>
            <person name="Abad J.P."/>
            <person name="Abt D.N."/>
            <person name="Adryan B."/>
            <person name="Aguade M."/>
            <person name="Akashi H."/>
            <person name="Anderson W.W."/>
            <person name="Aquadro C.F."/>
            <person name="Ardell D.H."/>
            <person name="Arguello R."/>
            <person name="Artieri C.G."/>
            <person name="Barbash D.A."/>
            <person name="Barker D."/>
            <person name="Barsanti P."/>
            <person name="Batterham P."/>
            <person name="Batzoglou S."/>
            <person name="Begun D."/>
            <person name="Bhutkar A."/>
            <person name="Blanco E."/>
            <person name="Bosak S.A."/>
            <person name="Bradley R.K."/>
            <person name="Brand A.D."/>
            <person name="Brent M.R."/>
            <person name="Brooks A.N."/>
            <person name="Brown R.H."/>
            <person name="Butlin R.K."/>
            <person name="Caggese C."/>
            <person name="Calvi B.R."/>
            <person name="Bernardo de Carvalho A."/>
            <person name="Caspi A."/>
            <person name="Castrezana S."/>
            <person name="Celniker S.E."/>
            <person name="Chang J.L."/>
            <person name="Chapple C."/>
            <person name="Chatterji S."/>
            <person name="Chinwalla A."/>
            <person name="Civetta A."/>
            <person name="Clifton S.W."/>
            <person name="Comeron J.M."/>
            <person name="Costello J.C."/>
            <person name="Coyne J.A."/>
            <person name="Daub J."/>
            <person name="David R.G."/>
            <person name="Delcher A.L."/>
            <person name="Delehaunty K."/>
            <person name="Do C.B."/>
            <person name="Ebling H."/>
            <person name="Edwards K."/>
            <person name="Eickbush T."/>
            <person name="Evans J.D."/>
            <person name="Filipski A."/>
            <person name="Findeiss S."/>
            <person name="Freyhult E."/>
            <person name="Fulton L."/>
            <person name="Fulton R."/>
            <person name="Garcia A.C."/>
            <person name="Gardiner A."/>
            <person name="Garfield D.A."/>
            <person name="Garvin B.E."/>
            <person name="Gibson G."/>
            <person name="Gilbert D."/>
            <person name="Gnerre S."/>
            <person name="Godfrey J."/>
            <person name="Good R."/>
            <person name="Gotea V."/>
            <person name="Gravely B."/>
            <person name="Greenberg A.J."/>
            <person name="Griffiths-Jones S."/>
            <person name="Gross S."/>
            <person name="Guigo R."/>
            <person name="Gustafson E.A."/>
            <person name="Haerty W."/>
            <person name="Hahn M.W."/>
            <person name="Halligan D.L."/>
            <person name="Halpern A.L."/>
            <person name="Halter G.M."/>
            <person name="Han M.V."/>
            <person name="Heger A."/>
            <person name="Hillier L."/>
            <person name="Hinrichs A.S."/>
            <person name="Holmes I."/>
            <person name="Hoskins R.A."/>
            <person name="Hubisz M.J."/>
            <person name="Hultmark D."/>
            <person name="Huntley M.A."/>
            <person name="Jaffe D.B."/>
            <person name="Jagadeeshan S."/>
            <person name="Jeck W.R."/>
            <person name="Johnson J."/>
            <person name="Jones C.D."/>
            <person name="Jordan W.C."/>
            <person name="Karpen G.H."/>
            <person name="Kataoka E."/>
            <person name="Keightley P.D."/>
            <person name="Kheradpour P."/>
            <person name="Kirkness E.F."/>
            <person name="Koerich L.B."/>
            <person name="Kristiansen K."/>
            <person name="Kudrna D."/>
            <person name="Kulathinal R.J."/>
            <person name="Kumar S."/>
            <person name="Kwok R."/>
            <person name="Lander E."/>
            <person name="Langley C.H."/>
            <person name="Lapoint R."/>
            <person name="Lazzaro B.P."/>
            <person name="Lee S.J."/>
            <person name="Levesque L."/>
            <person name="Li R."/>
            <person name="Lin C.F."/>
            <person name="Lin M.F."/>
            <person name="Lindblad-Toh K."/>
            <person name="Llopart A."/>
            <person name="Long M."/>
            <person name="Low L."/>
            <person name="Lozovsky E."/>
            <person name="Lu J."/>
            <person name="Luo M."/>
            <person name="Machado C.A."/>
            <person name="Makalowski W."/>
            <person name="Marzo M."/>
            <person name="Matsuda M."/>
            <person name="Matzkin L."/>
            <person name="McAllister B."/>
            <person name="McBride C.S."/>
            <person name="McKernan B."/>
            <person name="McKernan K."/>
            <person name="Mendez-Lago M."/>
            <person name="Minx P."/>
            <person name="Mollenhauer M.U."/>
            <person name="Montooth K."/>
            <person name="Mount S.M."/>
            <person name="Mu X."/>
            <person name="Myers E."/>
            <person name="Negre B."/>
            <person name="Newfeld S."/>
            <person name="Nielsen R."/>
            <person name="Noor M.A."/>
            <person name="O'Grady P."/>
            <person name="Pachter L."/>
            <person name="Papaceit M."/>
            <person name="Parisi M.J."/>
            <person name="Parisi M."/>
            <person name="Parts L."/>
            <person name="Pedersen J.S."/>
            <person name="Pesole G."/>
            <person name="Phillippy A.M."/>
            <person name="Ponting C.P."/>
            <person name="Pop M."/>
            <person name="Porcelli D."/>
            <person name="Powell J.R."/>
            <person name="Prohaska S."/>
            <person name="Pruitt K."/>
            <person name="Puig M."/>
            <person name="Quesneville H."/>
            <person name="Ram K.R."/>
            <person name="Rand D."/>
            <person name="Rasmussen M.D."/>
            <person name="Reed L.K."/>
            <person name="Reenan R."/>
            <person name="Reily A."/>
            <person name="Remington K.A."/>
            <person name="Rieger T.T."/>
            <person name="Ritchie M.G."/>
            <person name="Robin C."/>
            <person name="Rogers Y.H."/>
            <person name="Rohde C."/>
            <person name="Rozas J."/>
            <person name="Rubenfield M.J."/>
            <person name="Ruiz A."/>
            <person name="Russo S."/>
            <person name="Salzberg S.L."/>
            <person name="Sanchez-Gracia A."/>
            <person name="Saranga D.J."/>
            <person name="Sato H."/>
            <person name="Schaeffer S.W."/>
            <person name="Schatz M.C."/>
            <person name="Schlenke T."/>
            <person name="Schwartz R."/>
            <person name="Segarra C."/>
            <person name="Singh R.S."/>
            <person name="Sirot L."/>
            <person name="Sirota M."/>
            <person name="Sisneros N.B."/>
            <person name="Smith C.D."/>
            <person name="Smith T.F."/>
            <person name="Spieth J."/>
            <person name="Stage D.E."/>
            <person name="Stark A."/>
            <person name="Stephan W."/>
            <person name="Strausberg R.L."/>
            <person name="Strempel S."/>
            <person name="Sturgill D."/>
            <person name="Sutton G."/>
            <person name="Sutton G.G."/>
            <person name="Tao W."/>
            <person name="Teichmann S."/>
            <person name="Tobari Y.N."/>
            <person name="Tomimura Y."/>
            <person name="Tsolas J.M."/>
            <person name="Valente V.L."/>
            <person name="Venter E."/>
            <person name="Venter J.C."/>
            <person name="Vicario S."/>
            <person name="Vieira F.G."/>
            <person name="Vilella A.J."/>
            <person name="Villasante A."/>
            <person name="Walenz B."/>
            <person name="Wang J."/>
            <person name="Wasserman M."/>
            <person name="Watts T."/>
            <person name="Wilson D."/>
            <person name="Wilson R.K."/>
            <person name="Wing R.A."/>
            <person name="Wolfner M.F."/>
            <person name="Wong A."/>
            <person name="Wong G.K."/>
            <person name="Wu C.I."/>
            <person name="Wu G."/>
            <person name="Yamamoto D."/>
            <person name="Yang H.P."/>
            <person name="Yang S.P."/>
            <person name="Yorke J.A."/>
            <person name="Yoshida K."/>
            <person name="Zdobnov E."/>
            <person name="Zhang P."/>
            <person name="Zhang Y."/>
            <person name="Zimin A.V."/>
            <person name="Baldwin J."/>
            <person name="Abdouelleil A."/>
            <person name="Abdulkadir J."/>
            <person name="Abebe A."/>
            <person name="Abera B."/>
            <person name="Abreu J."/>
            <person name="Acer S.C."/>
            <person name="Aftuck L."/>
            <person name="Alexander A."/>
            <person name="An P."/>
            <person name="Anderson E."/>
            <person name="Anderson S."/>
            <person name="Arachi H."/>
            <person name="Azer M."/>
            <person name="Bachantsang P."/>
            <person name="Barry A."/>
            <person name="Bayul T."/>
            <person name="Berlin A."/>
            <person name="Bessette D."/>
            <person name="Bloom T."/>
            <person name="Blye J."/>
            <person name="Boguslavskiy L."/>
            <person name="Bonnet C."/>
            <person name="Boukhgalter B."/>
            <person name="Bourzgui I."/>
            <person name="Brown A."/>
            <person name="Cahill P."/>
            <person name="Channer S."/>
            <person name="Cheshatsang Y."/>
            <person name="Chuda L."/>
            <person name="Citroen M."/>
            <person name="Collymore A."/>
            <person name="Cooke P."/>
            <person name="Costello M."/>
            <person name="D'Aco K."/>
            <person name="Daza R."/>
            <person name="De Haan G."/>
            <person name="DeGray S."/>
            <person name="DeMaso C."/>
            <person name="Dhargay N."/>
            <person name="Dooley K."/>
            <person name="Dooley E."/>
            <person name="Doricent M."/>
            <person name="Dorje P."/>
            <person name="Dorjee K."/>
            <person name="Dupes A."/>
            <person name="Elong R."/>
            <person name="Falk J."/>
            <person name="Farina A."/>
            <person name="Faro S."/>
            <person name="Ferguson D."/>
            <person name="Fisher S."/>
            <person name="Foley C.D."/>
            <person name="Franke A."/>
            <person name="Friedrich D."/>
            <person name="Gadbois L."/>
            <person name="Gearin G."/>
            <person name="Gearin C.R."/>
            <person name="Giannoukos G."/>
            <person name="Goode T."/>
            <person name="Graham J."/>
            <person name="Grandbois E."/>
            <person name="Grewal S."/>
            <person name="Gyaltsen K."/>
            <person name="Hafez N."/>
            <person name="Hagos B."/>
            <person name="Hall J."/>
            <person name="Henson C."/>
            <person name="Hollinger A."/>
            <person name="Honan T."/>
            <person name="Huard M.D."/>
            <person name="Hughes L."/>
            <person name="Hurhula B."/>
            <person name="Husby M.E."/>
            <person name="Kamat A."/>
            <person name="Kanga B."/>
            <person name="Kashin S."/>
            <person name="Khazanovich D."/>
            <person name="Kisner P."/>
            <person name="Lance K."/>
            <person name="Lara M."/>
            <person name="Lee W."/>
            <person name="Lennon N."/>
            <person name="Letendre F."/>
            <person name="LeVine R."/>
            <person name="Lipovsky A."/>
            <person name="Liu X."/>
            <person name="Liu J."/>
            <person name="Liu S."/>
            <person name="Lokyitsang T."/>
            <person name="Lokyitsang Y."/>
            <person name="Lubonja R."/>
            <person name="Lui A."/>
            <person name="MacDonald P."/>
            <person name="Magnisalis V."/>
            <person name="Maru K."/>
            <person name="Matthews C."/>
            <person name="McCusker W."/>
            <person name="McDonough S."/>
            <person name="Mehta T."/>
            <person name="Meldrim J."/>
            <person name="Meneus L."/>
            <person name="Mihai O."/>
            <person name="Mihalev A."/>
            <person name="Mihova T."/>
            <person name="Mittelman R."/>
            <person name="Mlenga V."/>
            <person name="Montmayeur A."/>
            <person name="Mulrain L."/>
            <person name="Navidi A."/>
            <person name="Naylor J."/>
            <person name="Negash T."/>
            <person name="Nguyen T."/>
            <person name="Nguyen N."/>
            <person name="Nicol R."/>
            <person name="Norbu C."/>
            <person name="Norbu N."/>
            <person name="Novod N."/>
            <person name="O'Neill B."/>
            <person name="Osman S."/>
            <person name="Markiewicz E."/>
            <person name="Oyono O.L."/>
            <person name="Patti C."/>
            <person name="Phunkhang P."/>
            <person name="Pierre F."/>
            <person name="Priest M."/>
            <person name="Raghuraman S."/>
            <person name="Rege F."/>
            <person name="Reyes R."/>
            <person name="Rise C."/>
            <person name="Rogov P."/>
            <person name="Ross K."/>
            <person name="Ryan E."/>
            <person name="Settipalli S."/>
            <person name="Shea T."/>
            <person name="Sherpa N."/>
            <person name="Shi L."/>
            <person name="Shih D."/>
            <person name="Sparrow T."/>
            <person name="Spaulding J."/>
            <person name="Stalker J."/>
            <person name="Stange-Thomann N."/>
            <person name="Stavropoulos S."/>
            <person name="Stone C."/>
            <person name="Strader C."/>
            <person name="Tesfaye S."/>
            <person name="Thomson T."/>
            <person name="Thoulutsang Y."/>
            <person name="Thoulutsang D."/>
            <person name="Topham K."/>
            <person name="Topping I."/>
            <person name="Tsamla T."/>
            <person name="Vassiliev H."/>
            <person name="Vo A."/>
            <person name="Wangchuk T."/>
            <person name="Wangdi T."/>
            <person name="Weiand M."/>
            <person name="Wilkinson J."/>
            <person name="Wilson A."/>
            <person name="Yadav S."/>
            <person name="Young G."/>
            <person name="Yu Q."/>
            <person name="Zembek L."/>
            <person name="Zhong D."/>
            <person name="Zimmer A."/>
            <person name="Zwirko Z."/>
            <person name="Jaffe D.B."/>
            <person name="Alvarez P."/>
            <person name="Brockman W."/>
            <person name="Butler J."/>
            <person name="Chin C."/>
            <person name="Gnerre S."/>
            <person name="Grabherr M."/>
            <person name="Kleber M."/>
            <person name="Mauceli E."/>
            <person name="MacCallum I."/>
        </authorList>
    </citation>
    <scope>NUCLEOTIDE SEQUENCE [LARGE SCALE GENOMIC DNA]</scope>
    <source>
        <strain evidence="6">white501</strain>
    </source>
</reference>
<dbReference type="SUPFAM" id="SSF50494">
    <property type="entry name" value="Trypsin-like serine proteases"/>
    <property type="match status" value="1"/>
</dbReference>
<dbReference type="InterPro" id="IPR043504">
    <property type="entry name" value="Peptidase_S1_PA_chymotrypsin"/>
</dbReference>
<protein>
    <submittedName>
        <fullName evidence="5">GD17946</fullName>
    </submittedName>
</protein>
<organism evidence="5 6">
    <name type="scientific">Drosophila simulans</name>
    <name type="common">Fruit fly</name>
    <dbReference type="NCBI Taxonomy" id="7240"/>
    <lineage>
        <taxon>Eukaryota</taxon>
        <taxon>Metazoa</taxon>
        <taxon>Ecdysozoa</taxon>
        <taxon>Arthropoda</taxon>
        <taxon>Hexapoda</taxon>
        <taxon>Insecta</taxon>
        <taxon>Pterygota</taxon>
        <taxon>Neoptera</taxon>
        <taxon>Endopterygota</taxon>
        <taxon>Diptera</taxon>
        <taxon>Brachycera</taxon>
        <taxon>Muscomorpha</taxon>
        <taxon>Ephydroidea</taxon>
        <taxon>Drosophilidae</taxon>
        <taxon>Drosophila</taxon>
        <taxon>Sophophora</taxon>
    </lineage>
</organism>
<evidence type="ECO:0000256" key="3">
    <source>
        <dbReference type="SAM" id="SignalP"/>
    </source>
</evidence>
<dbReference type="AlphaFoldDB" id="B4QQ93"/>
<keyword evidence="6" id="KW-1185">Reference proteome</keyword>
<dbReference type="InterPro" id="IPR009003">
    <property type="entry name" value="Peptidase_S1_PA"/>
</dbReference>
<feature type="signal peptide" evidence="3">
    <location>
        <begin position="1"/>
        <end position="21"/>
    </location>
</feature>
<dbReference type="OMA" id="QAAAWMT"/>
<feature type="domain" description="Peptidase S1" evidence="4">
    <location>
        <begin position="14"/>
        <end position="256"/>
    </location>
</feature>
<comment type="similarity">
    <text evidence="2">Belongs to the peptidase S1 family. CLIP subfamily.</text>
</comment>
<keyword evidence="1" id="KW-1015">Disulfide bond</keyword>
<name>B4QQ93_DROSI</name>
<dbReference type="InterPro" id="IPR001314">
    <property type="entry name" value="Peptidase_S1A"/>
</dbReference>
<dbReference type="InterPro" id="IPR001254">
    <property type="entry name" value="Trypsin_dom"/>
</dbReference>
<dbReference type="PROSITE" id="PS50240">
    <property type="entry name" value="TRYPSIN_DOM"/>
    <property type="match status" value="1"/>
</dbReference>
<evidence type="ECO:0000313" key="6">
    <source>
        <dbReference type="Proteomes" id="UP000000304"/>
    </source>
</evidence>
<sequence length="259" mass="28977">MQSSLAWISLFTLLLGHQVSAKLLDESCGNSKELSRAGLQAAAWMTAVSNATHFLCGGTLIHKRIVLTAARCIDQQVNLRYVLLLETNKTISNRLPVDSIIRHDNFSGYHKHDIALLKLKQPVTLGNYFSEGIKPICMLQMLSHQLEAESSASLTRLVPEISENRLLITEHTVELISHGECVKQINAEIEQNQVCVADSTGKTNPNYLRGEVLGKILMYSAKKWVALFGILSYSTSNVHVYTNVMRYTNWIEQTVKSYS</sequence>
<accession>B4QQ93</accession>
<dbReference type="Gene3D" id="2.40.10.10">
    <property type="entry name" value="Trypsin-like serine proteases"/>
    <property type="match status" value="2"/>
</dbReference>
<dbReference type="PANTHER" id="PTHR24256">
    <property type="entry name" value="TRYPTASE-RELATED"/>
    <property type="match status" value="1"/>
</dbReference>
<evidence type="ECO:0000259" key="4">
    <source>
        <dbReference type="PROSITE" id="PS50240"/>
    </source>
</evidence>
<dbReference type="Proteomes" id="UP000000304">
    <property type="component" value="Chromosome 3L"/>
</dbReference>
<dbReference type="GO" id="GO:0006508">
    <property type="term" value="P:proteolysis"/>
    <property type="evidence" value="ECO:0007669"/>
    <property type="project" value="InterPro"/>
</dbReference>
<keyword evidence="3" id="KW-0732">Signal</keyword>
<gene>
    <name evidence="5" type="primary">Dsim\GD17946</name>
    <name evidence="5" type="ORF">Dsim_GD17946</name>
</gene>
<dbReference type="PhylomeDB" id="B4QQ93"/>
<dbReference type="EMBL" id="CM000363">
    <property type="protein sequence ID" value="EDX10111.1"/>
    <property type="molecule type" value="Genomic_DNA"/>
</dbReference>
<proteinExistence type="inferred from homology"/>